<dbReference type="AlphaFoldDB" id="A0A7W7M3S4"/>
<keyword evidence="1" id="KW-0472">Membrane</keyword>
<accession>A0A7W7M3S4</accession>
<feature type="transmembrane region" description="Helical" evidence="1">
    <location>
        <begin position="85"/>
        <end position="113"/>
    </location>
</feature>
<keyword evidence="1" id="KW-0812">Transmembrane</keyword>
<feature type="transmembrane region" description="Helical" evidence="1">
    <location>
        <begin position="133"/>
        <end position="161"/>
    </location>
</feature>
<evidence type="ECO:0000313" key="3">
    <source>
        <dbReference type="Proteomes" id="UP000540191"/>
    </source>
</evidence>
<feature type="transmembrane region" description="Helical" evidence="1">
    <location>
        <begin position="39"/>
        <end position="64"/>
    </location>
</feature>
<name>A0A7W7M3S4_9MICC</name>
<dbReference type="RefSeq" id="WP_184241540.1">
    <property type="nucleotide sequence ID" value="NZ_JACHNA010000001.1"/>
</dbReference>
<protein>
    <submittedName>
        <fullName evidence="2">Uncharacterized protein YqgC (DUF456 family)</fullName>
    </submittedName>
</protein>
<dbReference type="PANTHER" id="PTHR39165">
    <property type="entry name" value="IG HYPOTHETICAL 17883"/>
    <property type="match status" value="1"/>
</dbReference>
<proteinExistence type="predicted"/>
<reference evidence="2 3" key="1">
    <citation type="submission" date="2020-08" db="EMBL/GenBank/DDBJ databases">
        <title>Sequencing the genomes of 1000 actinobacteria strains.</title>
        <authorList>
            <person name="Klenk H.-P."/>
        </authorList>
    </citation>
    <scope>NUCLEOTIDE SEQUENCE [LARGE SCALE GENOMIC DNA]</scope>
    <source>
        <strain evidence="2 3">DSM 23974</strain>
    </source>
</reference>
<gene>
    <name evidence="2" type="ORF">HDA30_001483</name>
</gene>
<dbReference type="Pfam" id="PF04306">
    <property type="entry name" value="DUF456"/>
    <property type="match status" value="1"/>
</dbReference>
<sequence>MELHLIVTVLALIIMVVGTLGTIFPVLPGSVLNAVTALAWAWVLGSGASWTFGVIALGLALAGLSASAVLTGRRLRREQVPRGPVLAGIIAGVVGMFVIPVVGLFVGFALGLFGAEWLRRRDLSAATVSSVGALKAMGIGMLVEFGCAALGTSLVFVGAIVHALA</sequence>
<dbReference type="PANTHER" id="PTHR39165:SF1">
    <property type="entry name" value="DUF456 DOMAIN-CONTAINING PROTEIN"/>
    <property type="match status" value="1"/>
</dbReference>
<dbReference type="InterPro" id="IPR007403">
    <property type="entry name" value="DUF456"/>
</dbReference>
<organism evidence="2 3">
    <name type="scientific">Micrococcus cohnii</name>
    <dbReference type="NCBI Taxonomy" id="993416"/>
    <lineage>
        <taxon>Bacteria</taxon>
        <taxon>Bacillati</taxon>
        <taxon>Actinomycetota</taxon>
        <taxon>Actinomycetes</taxon>
        <taxon>Micrococcales</taxon>
        <taxon>Micrococcaceae</taxon>
        <taxon>Micrococcus</taxon>
    </lineage>
</organism>
<dbReference type="Proteomes" id="UP000540191">
    <property type="component" value="Unassembled WGS sequence"/>
</dbReference>
<evidence type="ECO:0000313" key="2">
    <source>
        <dbReference type="EMBL" id="MBB4735975.1"/>
    </source>
</evidence>
<evidence type="ECO:0000256" key="1">
    <source>
        <dbReference type="SAM" id="Phobius"/>
    </source>
</evidence>
<feature type="transmembrane region" description="Helical" evidence="1">
    <location>
        <begin position="5"/>
        <end position="27"/>
    </location>
</feature>
<comment type="caution">
    <text evidence="2">The sequence shown here is derived from an EMBL/GenBank/DDBJ whole genome shotgun (WGS) entry which is preliminary data.</text>
</comment>
<dbReference type="EMBL" id="JACHNA010000001">
    <property type="protein sequence ID" value="MBB4735975.1"/>
    <property type="molecule type" value="Genomic_DNA"/>
</dbReference>
<keyword evidence="1" id="KW-1133">Transmembrane helix</keyword>
<keyword evidence="3" id="KW-1185">Reference proteome</keyword>